<dbReference type="PANTHER" id="PTHR43187:SF1">
    <property type="entry name" value="GLUTAMINE AMIDOTRANSFERASE DUG3-RELATED"/>
    <property type="match status" value="1"/>
</dbReference>
<dbReference type="PATRIC" id="fig|401562.3.peg.3053"/>
<accession>A0A175R7B7</accession>
<dbReference type="AlphaFoldDB" id="A0A175R7B7"/>
<organism evidence="3 4">
    <name type="scientific">Aureimonas ureilytica</name>
    <dbReference type="NCBI Taxonomy" id="401562"/>
    <lineage>
        <taxon>Bacteria</taxon>
        <taxon>Pseudomonadati</taxon>
        <taxon>Pseudomonadota</taxon>
        <taxon>Alphaproteobacteria</taxon>
        <taxon>Hyphomicrobiales</taxon>
        <taxon>Aurantimonadaceae</taxon>
        <taxon>Aureimonas</taxon>
    </lineage>
</organism>
<comment type="caution">
    <text evidence="3">The sequence shown here is derived from an EMBL/GenBank/DDBJ whole genome shotgun (WGS) entry which is preliminary data.</text>
</comment>
<dbReference type="InterPro" id="IPR026869">
    <property type="entry name" value="EgtC-like"/>
</dbReference>
<dbReference type="PROSITE" id="PS51278">
    <property type="entry name" value="GATASE_TYPE_2"/>
    <property type="match status" value="1"/>
</dbReference>
<dbReference type="Pfam" id="PF13230">
    <property type="entry name" value="GATase_4"/>
    <property type="match status" value="1"/>
</dbReference>
<proteinExistence type="predicted"/>
<evidence type="ECO:0000313" key="3">
    <source>
        <dbReference type="EMBL" id="KTQ89625.1"/>
    </source>
</evidence>
<dbReference type="SUPFAM" id="SSF56235">
    <property type="entry name" value="N-terminal nucleophile aminohydrolases (Ntn hydrolases)"/>
    <property type="match status" value="1"/>
</dbReference>
<evidence type="ECO:0000256" key="1">
    <source>
        <dbReference type="ARBA" id="ARBA00022962"/>
    </source>
</evidence>
<protein>
    <submittedName>
        <fullName evidence="3">Glutamine amidotransferase</fullName>
    </submittedName>
</protein>
<name>A0A175R7B7_9HYPH</name>
<dbReference type="InterPro" id="IPR052373">
    <property type="entry name" value="Gamma-glu_amide_hydrolase"/>
</dbReference>
<feature type="domain" description="Glutamine amidotransferase type-2" evidence="2">
    <location>
        <begin position="2"/>
        <end position="245"/>
    </location>
</feature>
<keyword evidence="3" id="KW-0808">Transferase</keyword>
<evidence type="ECO:0000259" key="2">
    <source>
        <dbReference type="PROSITE" id="PS51278"/>
    </source>
</evidence>
<dbReference type="EMBL" id="LDPZ01000038">
    <property type="protein sequence ID" value="KTQ89625.1"/>
    <property type="molecule type" value="Genomic_DNA"/>
</dbReference>
<evidence type="ECO:0000313" key="4">
    <source>
        <dbReference type="Proteomes" id="UP000078272"/>
    </source>
</evidence>
<gene>
    <name evidence="3" type="ORF">NS226_16620</name>
</gene>
<dbReference type="PANTHER" id="PTHR43187">
    <property type="entry name" value="GLUTAMINE AMIDOTRANSFERASE DUG3-RELATED"/>
    <property type="match status" value="1"/>
</dbReference>
<reference evidence="3 4" key="1">
    <citation type="journal article" date="2016" name="Front. Microbiol.">
        <title>Genomic Resource of Rice Seed Associated Bacteria.</title>
        <authorList>
            <person name="Midha S."/>
            <person name="Bansal K."/>
            <person name="Sharma S."/>
            <person name="Kumar N."/>
            <person name="Patil P.P."/>
            <person name="Chaudhry V."/>
            <person name="Patil P.B."/>
        </authorList>
    </citation>
    <scope>NUCLEOTIDE SEQUENCE [LARGE SCALE GENOMIC DNA]</scope>
    <source>
        <strain evidence="3 4">NS226</strain>
    </source>
</reference>
<dbReference type="InterPro" id="IPR017932">
    <property type="entry name" value="GATase_2_dom"/>
</dbReference>
<dbReference type="STRING" id="401562.NS365_20960"/>
<dbReference type="InterPro" id="IPR029055">
    <property type="entry name" value="Ntn_hydrolases_N"/>
</dbReference>
<dbReference type="RefSeq" id="WP_058635900.1">
    <property type="nucleotide sequence ID" value="NZ_LDPZ01000038.1"/>
</dbReference>
<dbReference type="Gene3D" id="3.60.20.10">
    <property type="entry name" value="Glutamine Phosphoribosylpyrophosphate, subunit 1, domain 1"/>
    <property type="match status" value="1"/>
</dbReference>
<dbReference type="OrthoDB" id="9804310at2"/>
<sequence length="266" mass="28542">MCRLLAYAGTPLFLEDLLIRPEGSLVSQSMAAREARTVVNGDGCGLGWYGERAEPGLYRGILPAWSDANLTSLCRQIRSGLFLAHVRAATSGGVSTSNCHPFAHGQQLFMHNGQIGGYAGLRRRVEGMISDALYPSRKGTCDSEAIFLAALSRGLESDPVAAFRDTLGEIEAMRGAVSDEPVRFAAVHSDGERLFAFRWASDDKPPSLYARSEGASLLVASEPCGRDAAGWRAIPPGSVLEADRTGRMFLRSFDVDAPHQGAIRAA</sequence>
<dbReference type="eggNOG" id="COG0121">
    <property type="taxonomic scope" value="Bacteria"/>
</dbReference>
<keyword evidence="1 3" id="KW-0315">Glutamine amidotransferase</keyword>
<dbReference type="CDD" id="cd01908">
    <property type="entry name" value="YafJ"/>
    <property type="match status" value="1"/>
</dbReference>
<dbReference type="GO" id="GO:0016740">
    <property type="term" value="F:transferase activity"/>
    <property type="evidence" value="ECO:0007669"/>
    <property type="project" value="UniProtKB-KW"/>
</dbReference>
<dbReference type="Proteomes" id="UP000078272">
    <property type="component" value="Unassembled WGS sequence"/>
</dbReference>